<dbReference type="Proteomes" id="UP001498421">
    <property type="component" value="Unassembled WGS sequence"/>
</dbReference>
<name>A0ABR1HIP1_9HYPO</name>
<comment type="caution">
    <text evidence="1">The sequence shown here is derived from an EMBL/GenBank/DDBJ whole genome shotgun (WGS) entry which is preliminary data.</text>
</comment>
<proteinExistence type="predicted"/>
<protein>
    <submittedName>
        <fullName evidence="1">Uncharacterized protein</fullName>
    </submittedName>
</protein>
<gene>
    <name evidence="1" type="ORF">QQZ08_010198</name>
</gene>
<evidence type="ECO:0000313" key="2">
    <source>
        <dbReference type="Proteomes" id="UP001498421"/>
    </source>
</evidence>
<sequence length="226" mass="24903">MSLSPIHSASNPTAPKGIAPALVNAGVLLELALGLRVGVLGDVVVDEGLYRAFVTCFALQREEEVPRDDAIRMAHRFSMLMVGDARSMPPSPPPSPPPLQDEKLYSAICLLQTLCQMRGSQINGMTTWIKVTRRRFSGRDENQSPSNKADDLETILDRHASVRDWNMSKSNLLDIAHYIWANLEAPISHLLTTLDAERIEVEAVVDALVTVSIQDEKDDMSMADDP</sequence>
<organism evidence="1 2">
    <name type="scientific">Neonectria magnoliae</name>
    <dbReference type="NCBI Taxonomy" id="2732573"/>
    <lineage>
        <taxon>Eukaryota</taxon>
        <taxon>Fungi</taxon>
        <taxon>Dikarya</taxon>
        <taxon>Ascomycota</taxon>
        <taxon>Pezizomycotina</taxon>
        <taxon>Sordariomycetes</taxon>
        <taxon>Hypocreomycetidae</taxon>
        <taxon>Hypocreales</taxon>
        <taxon>Nectriaceae</taxon>
        <taxon>Neonectria</taxon>
    </lineage>
</organism>
<dbReference type="EMBL" id="JAZAVK010000128">
    <property type="protein sequence ID" value="KAK7420869.1"/>
    <property type="molecule type" value="Genomic_DNA"/>
</dbReference>
<accession>A0ABR1HIP1</accession>
<evidence type="ECO:0000313" key="1">
    <source>
        <dbReference type="EMBL" id="KAK7420869.1"/>
    </source>
</evidence>
<keyword evidence="2" id="KW-1185">Reference proteome</keyword>
<reference evidence="1 2" key="1">
    <citation type="journal article" date="2025" name="Microbiol. Resour. Announc.">
        <title>Draft genome sequences for Neonectria magnoliae and Neonectria punicea, canker pathogens of Liriodendron tulipifera and Acer saccharum in West Virginia.</title>
        <authorList>
            <person name="Petronek H.M."/>
            <person name="Kasson M.T."/>
            <person name="Metheny A.M."/>
            <person name="Stauder C.M."/>
            <person name="Lovett B."/>
            <person name="Lynch S.C."/>
            <person name="Garnas J.R."/>
            <person name="Kasson L.R."/>
            <person name="Stajich J.E."/>
        </authorList>
    </citation>
    <scope>NUCLEOTIDE SEQUENCE [LARGE SCALE GENOMIC DNA]</scope>
    <source>
        <strain evidence="1 2">NRRL 64651</strain>
    </source>
</reference>